<evidence type="ECO:0000313" key="1">
    <source>
        <dbReference type="EMBL" id="CAL4928724.1"/>
    </source>
</evidence>
<dbReference type="EMBL" id="OZ075125">
    <property type="protein sequence ID" value="CAL4928724.1"/>
    <property type="molecule type" value="Genomic_DNA"/>
</dbReference>
<protein>
    <submittedName>
        <fullName evidence="1">Uncharacterized protein</fullName>
    </submittedName>
</protein>
<organism evidence="1 2">
    <name type="scientific">Urochloa decumbens</name>
    <dbReference type="NCBI Taxonomy" id="240449"/>
    <lineage>
        <taxon>Eukaryota</taxon>
        <taxon>Viridiplantae</taxon>
        <taxon>Streptophyta</taxon>
        <taxon>Embryophyta</taxon>
        <taxon>Tracheophyta</taxon>
        <taxon>Spermatophyta</taxon>
        <taxon>Magnoliopsida</taxon>
        <taxon>Liliopsida</taxon>
        <taxon>Poales</taxon>
        <taxon>Poaceae</taxon>
        <taxon>PACMAD clade</taxon>
        <taxon>Panicoideae</taxon>
        <taxon>Panicodae</taxon>
        <taxon>Paniceae</taxon>
        <taxon>Melinidinae</taxon>
        <taxon>Urochloa</taxon>
    </lineage>
</organism>
<proteinExistence type="predicted"/>
<reference evidence="2" key="1">
    <citation type="submission" date="2024-06" db="EMBL/GenBank/DDBJ databases">
        <authorList>
            <person name="Ryan C."/>
        </authorList>
    </citation>
    <scope>NUCLEOTIDE SEQUENCE [LARGE SCALE GENOMIC DNA]</scope>
</reference>
<evidence type="ECO:0000313" key="2">
    <source>
        <dbReference type="Proteomes" id="UP001497457"/>
    </source>
</evidence>
<keyword evidence="2" id="KW-1185">Reference proteome</keyword>
<dbReference type="AlphaFoldDB" id="A0ABC8XNX9"/>
<gene>
    <name evidence="1" type="ORF">URODEC1_LOCUS25366</name>
</gene>
<name>A0ABC8XNX9_9POAL</name>
<dbReference type="InterPro" id="IPR007750">
    <property type="entry name" value="DUF674"/>
</dbReference>
<dbReference type="Proteomes" id="UP001497457">
    <property type="component" value="Chromosome 15b"/>
</dbReference>
<sequence length="366" mass="40232">MAGIKIKLAVDSSRSRVLFADAGSDFVDVLLSFLTLPLSAVQFCAGASAPGCLSNLRESVNQLSDSDLLKGAACHGTLLRPHVDESKYFWCQLHSKRSCNCFHQIVKSQPSQQGHGSDCECWKVLARVAHVFNQAALSGSGMFLKEKRRFVIGDDLAIKPASTSSTMALLQKIGSDRIGHGFEEVEVCVGWAEVVSMLKASVSSQSVFTKTFVTKESDTAPHVTNNQIIVGPKIQHQCDKDPDSSRRFNIKIFYDTHKRRVMYAECKHDFVDLLLSFLTYPVGSMFKKVSGTSHLGCILDNLYSSAVDLDASAILVMKHWCKVDKDNVLEMDVAISKQEAVDLLRAALTSKMALTDVFLSKLEEAS</sequence>
<dbReference type="PANTHER" id="PTHR33103:SF120">
    <property type="entry name" value="UBIQUITIN-LIKE DOMAIN-CONTAINING PROTEIN"/>
    <property type="match status" value="1"/>
</dbReference>
<reference evidence="1 2" key="2">
    <citation type="submission" date="2024-10" db="EMBL/GenBank/DDBJ databases">
        <authorList>
            <person name="Ryan C."/>
        </authorList>
    </citation>
    <scope>NUCLEOTIDE SEQUENCE [LARGE SCALE GENOMIC DNA]</scope>
</reference>
<dbReference type="PANTHER" id="PTHR33103">
    <property type="entry name" value="OS01G0153900 PROTEIN"/>
    <property type="match status" value="1"/>
</dbReference>
<accession>A0ABC8XNX9</accession>
<dbReference type="Pfam" id="PF05056">
    <property type="entry name" value="DUF674"/>
    <property type="match status" value="1"/>
</dbReference>